<dbReference type="InterPro" id="IPR023407">
    <property type="entry name" value="Ribosomal_eS27_Zn-bd_dom_sf"/>
</dbReference>
<dbReference type="Proteomes" id="UP000010556">
    <property type="component" value="Unassembled WGS sequence"/>
</dbReference>
<gene>
    <name evidence="7" type="ORF">MDA_GLEAN10009440</name>
</gene>
<dbReference type="GO" id="GO:0005840">
    <property type="term" value="C:ribosome"/>
    <property type="evidence" value="ECO:0007669"/>
    <property type="project" value="UniProtKB-KW"/>
</dbReference>
<evidence type="ECO:0000313" key="8">
    <source>
        <dbReference type="Proteomes" id="UP000010556"/>
    </source>
</evidence>
<dbReference type="InterPro" id="IPR000592">
    <property type="entry name" value="Ribosomal_eS27"/>
</dbReference>
<keyword evidence="5" id="KW-0687">Ribonucleoprotein</keyword>
<dbReference type="AlphaFoldDB" id="L5MF07"/>
<dbReference type="GO" id="GO:0006412">
    <property type="term" value="P:translation"/>
    <property type="evidence" value="ECO:0007669"/>
    <property type="project" value="InterPro"/>
</dbReference>
<evidence type="ECO:0000256" key="3">
    <source>
        <dbReference type="ARBA" id="ARBA00022833"/>
    </source>
</evidence>
<evidence type="ECO:0000313" key="7">
    <source>
        <dbReference type="EMBL" id="ELK36855.1"/>
    </source>
</evidence>
<name>L5MF07_MYODS</name>
<sequence>MLLAKDLLRPPPEEKRKHKRKNLVQSPDSYLMDVKCPGCYRITTMFSQLHEQQFCVLVAPLFSVSQQEEKQGLQKDAPSEGSNTKSTSNQDE</sequence>
<dbReference type="EMBL" id="KB101166">
    <property type="protein sequence ID" value="ELK36855.1"/>
    <property type="molecule type" value="Genomic_DNA"/>
</dbReference>
<keyword evidence="4 7" id="KW-0689">Ribosomal protein</keyword>
<evidence type="ECO:0000256" key="5">
    <source>
        <dbReference type="ARBA" id="ARBA00023274"/>
    </source>
</evidence>
<proteinExistence type="inferred from homology"/>
<feature type="region of interest" description="Disordered" evidence="6">
    <location>
        <begin position="67"/>
        <end position="92"/>
    </location>
</feature>
<dbReference type="InterPro" id="IPR011332">
    <property type="entry name" value="Ribosomal_zn-bd"/>
</dbReference>
<keyword evidence="3" id="KW-0862">Zinc</keyword>
<protein>
    <submittedName>
        <fullName evidence="7">40S ribosomal protein S27</fullName>
    </submittedName>
</protein>
<feature type="compositionally biased region" description="Polar residues" evidence="6">
    <location>
        <begin position="80"/>
        <end position="92"/>
    </location>
</feature>
<evidence type="ECO:0000256" key="6">
    <source>
        <dbReference type="SAM" id="MobiDB-lite"/>
    </source>
</evidence>
<keyword evidence="8" id="KW-1185">Reference proteome</keyword>
<dbReference type="SUPFAM" id="SSF57829">
    <property type="entry name" value="Zn-binding ribosomal proteins"/>
    <property type="match status" value="1"/>
</dbReference>
<dbReference type="GO" id="GO:1990904">
    <property type="term" value="C:ribonucleoprotein complex"/>
    <property type="evidence" value="ECO:0007669"/>
    <property type="project" value="UniProtKB-KW"/>
</dbReference>
<accession>L5MF07</accession>
<dbReference type="PANTHER" id="PTHR11594">
    <property type="entry name" value="40S RIBOSOMAL PROTEIN S27"/>
    <property type="match status" value="1"/>
</dbReference>
<dbReference type="Gene3D" id="2.20.25.100">
    <property type="entry name" value="Zn-binding ribosomal proteins"/>
    <property type="match status" value="1"/>
</dbReference>
<reference evidence="8" key="1">
    <citation type="journal article" date="2013" name="Science">
        <title>Comparative analysis of bat genomes provides insight into the evolution of flight and immunity.</title>
        <authorList>
            <person name="Zhang G."/>
            <person name="Cowled C."/>
            <person name="Shi Z."/>
            <person name="Huang Z."/>
            <person name="Bishop-Lilly K.A."/>
            <person name="Fang X."/>
            <person name="Wynne J.W."/>
            <person name="Xiong Z."/>
            <person name="Baker M.L."/>
            <person name="Zhao W."/>
            <person name="Tachedjian M."/>
            <person name="Zhu Y."/>
            <person name="Zhou P."/>
            <person name="Jiang X."/>
            <person name="Ng J."/>
            <person name="Yang L."/>
            <person name="Wu L."/>
            <person name="Xiao J."/>
            <person name="Feng Y."/>
            <person name="Chen Y."/>
            <person name="Sun X."/>
            <person name="Zhang Y."/>
            <person name="Marsh G.A."/>
            <person name="Crameri G."/>
            <person name="Broder C.C."/>
            <person name="Frey K.G."/>
            <person name="Wang L.F."/>
            <person name="Wang J."/>
        </authorList>
    </citation>
    <scope>NUCLEOTIDE SEQUENCE [LARGE SCALE GENOMIC DNA]</scope>
</reference>
<organism evidence="7 8">
    <name type="scientific">Myotis davidii</name>
    <name type="common">David's myotis</name>
    <dbReference type="NCBI Taxonomy" id="225400"/>
    <lineage>
        <taxon>Eukaryota</taxon>
        <taxon>Metazoa</taxon>
        <taxon>Chordata</taxon>
        <taxon>Craniata</taxon>
        <taxon>Vertebrata</taxon>
        <taxon>Euteleostomi</taxon>
        <taxon>Mammalia</taxon>
        <taxon>Eutheria</taxon>
        <taxon>Laurasiatheria</taxon>
        <taxon>Chiroptera</taxon>
        <taxon>Yangochiroptera</taxon>
        <taxon>Vespertilionidae</taxon>
        <taxon>Myotis</taxon>
    </lineage>
</organism>
<dbReference type="GO" id="GO:0003735">
    <property type="term" value="F:structural constituent of ribosome"/>
    <property type="evidence" value="ECO:0007669"/>
    <property type="project" value="InterPro"/>
</dbReference>
<comment type="cofactor">
    <cofactor evidence="1">
        <name>Zn(2+)</name>
        <dbReference type="ChEBI" id="CHEBI:29105"/>
    </cofactor>
</comment>
<evidence type="ECO:0000256" key="4">
    <source>
        <dbReference type="ARBA" id="ARBA00022980"/>
    </source>
</evidence>
<feature type="compositionally biased region" description="Basic and acidic residues" evidence="6">
    <location>
        <begin position="1"/>
        <end position="15"/>
    </location>
</feature>
<evidence type="ECO:0000256" key="2">
    <source>
        <dbReference type="ARBA" id="ARBA00010919"/>
    </source>
</evidence>
<comment type="similarity">
    <text evidence="2">Belongs to the eukaryotic ribosomal protein eS27 family.</text>
</comment>
<dbReference type="Pfam" id="PF01667">
    <property type="entry name" value="Ribosomal_S27e"/>
    <property type="match status" value="1"/>
</dbReference>
<evidence type="ECO:0000256" key="1">
    <source>
        <dbReference type="ARBA" id="ARBA00001947"/>
    </source>
</evidence>
<feature type="region of interest" description="Disordered" evidence="6">
    <location>
        <begin position="1"/>
        <end position="24"/>
    </location>
</feature>